<accession>A0A815TCQ8</accession>
<evidence type="ECO:0000313" key="2">
    <source>
        <dbReference type="Proteomes" id="UP000663860"/>
    </source>
</evidence>
<dbReference type="Proteomes" id="UP000663860">
    <property type="component" value="Unassembled WGS sequence"/>
</dbReference>
<evidence type="ECO:0000313" key="1">
    <source>
        <dbReference type="EMBL" id="CAF1501295.1"/>
    </source>
</evidence>
<protein>
    <submittedName>
        <fullName evidence="1">Uncharacterized protein</fullName>
    </submittedName>
</protein>
<comment type="caution">
    <text evidence="1">The sequence shown here is derived from an EMBL/GenBank/DDBJ whole genome shotgun (WGS) entry which is preliminary data.</text>
</comment>
<dbReference type="EMBL" id="CAJNOE010003282">
    <property type="protein sequence ID" value="CAF1501295.1"/>
    <property type="molecule type" value="Genomic_DNA"/>
</dbReference>
<reference evidence="1" key="1">
    <citation type="submission" date="2021-02" db="EMBL/GenBank/DDBJ databases">
        <authorList>
            <person name="Nowell W R."/>
        </authorList>
    </citation>
    <scope>NUCLEOTIDE SEQUENCE</scope>
</reference>
<name>A0A815TCQ8_9BILA</name>
<sequence>MTSVRNIVGADVFDKNLEYVSVLSNELKANEYFTDELAKFSDHAAYHCDIHSSSMPIILLHVATISTEKS</sequence>
<feature type="non-terminal residue" evidence="1">
    <location>
        <position position="70"/>
    </location>
</feature>
<dbReference type="AlphaFoldDB" id="A0A815TCQ8"/>
<proteinExistence type="predicted"/>
<organism evidence="1 2">
    <name type="scientific">Adineta steineri</name>
    <dbReference type="NCBI Taxonomy" id="433720"/>
    <lineage>
        <taxon>Eukaryota</taxon>
        <taxon>Metazoa</taxon>
        <taxon>Spiralia</taxon>
        <taxon>Gnathifera</taxon>
        <taxon>Rotifera</taxon>
        <taxon>Eurotatoria</taxon>
        <taxon>Bdelloidea</taxon>
        <taxon>Adinetida</taxon>
        <taxon>Adinetidae</taxon>
        <taxon>Adineta</taxon>
    </lineage>
</organism>
<gene>
    <name evidence="1" type="ORF">IZO911_LOCUS45018</name>
</gene>